<organism evidence="1">
    <name type="scientific">viral metagenome</name>
    <dbReference type="NCBI Taxonomy" id="1070528"/>
    <lineage>
        <taxon>unclassified sequences</taxon>
        <taxon>metagenomes</taxon>
        <taxon>organismal metagenomes</taxon>
    </lineage>
</organism>
<sequence length="48" mass="5356">MKTIKEYDVINKNGVTVCQTYAENPKEAQKNANKLDSGLTVSKRGTRI</sequence>
<accession>A0A6H1Z6S1</accession>
<dbReference type="EMBL" id="MT142204">
    <property type="protein sequence ID" value="QJA76100.1"/>
    <property type="molecule type" value="Genomic_DNA"/>
</dbReference>
<proteinExistence type="predicted"/>
<protein>
    <submittedName>
        <fullName evidence="1">Uncharacterized protein</fullName>
    </submittedName>
</protein>
<name>A0A6H1Z6S1_9ZZZZ</name>
<reference evidence="1" key="1">
    <citation type="submission" date="2020-03" db="EMBL/GenBank/DDBJ databases">
        <title>The deep terrestrial virosphere.</title>
        <authorList>
            <person name="Holmfeldt K."/>
            <person name="Nilsson E."/>
            <person name="Simone D."/>
            <person name="Lopez-Fernandez M."/>
            <person name="Wu X."/>
            <person name="de Brujin I."/>
            <person name="Lundin D."/>
            <person name="Andersson A."/>
            <person name="Bertilsson S."/>
            <person name="Dopson M."/>
        </authorList>
    </citation>
    <scope>NUCLEOTIDE SEQUENCE</scope>
    <source>
        <strain evidence="3">MM415A01581</strain>
        <strain evidence="1">MM415B00324</strain>
        <strain evidence="2">TM448A03726</strain>
    </source>
</reference>
<evidence type="ECO:0000313" key="2">
    <source>
        <dbReference type="EMBL" id="QJA53590.1"/>
    </source>
</evidence>
<dbReference type="AlphaFoldDB" id="A0A6H1Z6S1"/>
<evidence type="ECO:0000313" key="1">
    <source>
        <dbReference type="EMBL" id="QJA43228.1"/>
    </source>
</evidence>
<dbReference type="EMBL" id="MT141562">
    <property type="protein sequence ID" value="QJA43228.1"/>
    <property type="molecule type" value="Genomic_DNA"/>
</dbReference>
<evidence type="ECO:0000313" key="3">
    <source>
        <dbReference type="EMBL" id="QJA76100.1"/>
    </source>
</evidence>
<gene>
    <name evidence="3" type="ORF">MM415A01581_0017</name>
    <name evidence="1" type="ORF">MM415B00324_0058</name>
    <name evidence="2" type="ORF">TM448A03726_0003</name>
</gene>
<dbReference type="EMBL" id="MT144434">
    <property type="protein sequence ID" value="QJA53590.1"/>
    <property type="molecule type" value="Genomic_DNA"/>
</dbReference>